<dbReference type="EMBL" id="BGPR01011193">
    <property type="protein sequence ID" value="GBN50093.1"/>
    <property type="molecule type" value="Genomic_DNA"/>
</dbReference>
<sequence length="13" mass="1797">MFRWFTVPFYQFQ</sequence>
<organism evidence="1 2">
    <name type="scientific">Araneus ventricosus</name>
    <name type="common">Orbweaver spider</name>
    <name type="synonym">Epeira ventricosa</name>
    <dbReference type="NCBI Taxonomy" id="182803"/>
    <lineage>
        <taxon>Eukaryota</taxon>
        <taxon>Metazoa</taxon>
        <taxon>Ecdysozoa</taxon>
        <taxon>Arthropoda</taxon>
        <taxon>Chelicerata</taxon>
        <taxon>Arachnida</taxon>
        <taxon>Araneae</taxon>
        <taxon>Araneomorphae</taxon>
        <taxon>Entelegynae</taxon>
        <taxon>Araneoidea</taxon>
        <taxon>Araneidae</taxon>
        <taxon>Araneus</taxon>
    </lineage>
</organism>
<keyword evidence="2" id="KW-1185">Reference proteome</keyword>
<protein>
    <submittedName>
        <fullName evidence="1">Uncharacterized protein</fullName>
    </submittedName>
</protein>
<accession>A0A4Y2PGM3</accession>
<dbReference type="Proteomes" id="UP000499080">
    <property type="component" value="Unassembled WGS sequence"/>
</dbReference>
<proteinExistence type="predicted"/>
<name>A0A4Y2PGM3_ARAVE</name>
<comment type="caution">
    <text evidence="1">The sequence shown here is derived from an EMBL/GenBank/DDBJ whole genome shotgun (WGS) entry which is preliminary data.</text>
</comment>
<evidence type="ECO:0000313" key="1">
    <source>
        <dbReference type="EMBL" id="GBN50093.1"/>
    </source>
</evidence>
<evidence type="ECO:0000313" key="2">
    <source>
        <dbReference type="Proteomes" id="UP000499080"/>
    </source>
</evidence>
<reference evidence="1 2" key="1">
    <citation type="journal article" date="2019" name="Sci. Rep.">
        <title>Orb-weaving spider Araneus ventricosus genome elucidates the spidroin gene catalogue.</title>
        <authorList>
            <person name="Kono N."/>
            <person name="Nakamura H."/>
            <person name="Ohtoshi R."/>
            <person name="Moran D.A.P."/>
            <person name="Shinohara A."/>
            <person name="Yoshida Y."/>
            <person name="Fujiwara M."/>
            <person name="Mori M."/>
            <person name="Tomita M."/>
            <person name="Arakawa K."/>
        </authorList>
    </citation>
    <scope>NUCLEOTIDE SEQUENCE [LARGE SCALE GENOMIC DNA]</scope>
</reference>
<feature type="non-terminal residue" evidence="1">
    <location>
        <position position="13"/>
    </location>
</feature>
<gene>
    <name evidence="1" type="ORF">AVEN_51014_1</name>
</gene>